<evidence type="ECO:0000313" key="6">
    <source>
        <dbReference type="EMBL" id="MET3655832.1"/>
    </source>
</evidence>
<dbReference type="InterPro" id="IPR057309">
    <property type="entry name" value="PcsB_CC"/>
</dbReference>
<dbReference type="PANTHER" id="PTHR21666:SF270">
    <property type="entry name" value="MUREIN HYDROLASE ACTIVATOR ENVC"/>
    <property type="match status" value="1"/>
</dbReference>
<dbReference type="Gene3D" id="2.70.70.10">
    <property type="entry name" value="Glucose Permease (Domain IIA)"/>
    <property type="match status" value="1"/>
</dbReference>
<evidence type="ECO:0000256" key="1">
    <source>
        <dbReference type="ARBA" id="ARBA00022729"/>
    </source>
</evidence>
<feature type="coiled-coil region" evidence="2">
    <location>
        <begin position="162"/>
        <end position="241"/>
    </location>
</feature>
<keyword evidence="2" id="KW-0175">Coiled coil</keyword>
<evidence type="ECO:0000259" key="5">
    <source>
        <dbReference type="Pfam" id="PF24568"/>
    </source>
</evidence>
<gene>
    <name evidence="6" type="ORF">ABIC55_000916</name>
</gene>
<dbReference type="InterPro" id="IPR016047">
    <property type="entry name" value="M23ase_b-sheet_dom"/>
</dbReference>
<sequence length="437" mass="47610">MNRYKKLLSGTIAIVFLSTIISGAGVLASPLDDLKKEQKLLDKKKSELNTGISKKNTEIKSKKTTIEKITDQILALNAKINESNEQINRVIGQINKTTEEIDALRISIADLEKKIEERDVVLRERVRAMQVKGGQVSYLDVLLGANSFADFIDRFSAVNSLMDADRSIMEQQASDIAQLEEEKALVESKLAKQEAAKKELQNLRASLLAQKSDKNKLIDKLEAEQQKLANEKEKLEVDLHETYEVSKDVEKKIITEQKRIAEIARQAEIARKAAAAQAAKDRQNSSGSGGSSSYLPPVSNGTWTKPASGTYTSSFGWRTHPIYGTQRQHRGADIANSTGTSVVSAGDGVVSHAGPMGTYGNVIMVTHSIDGQIFTTVYAHLSSINTSAGQQVAKGQFIGKIGTTGASTGPHLHFEMHIGNWSASGPSAVNPLRYVSF</sequence>
<evidence type="ECO:0000259" key="4">
    <source>
        <dbReference type="Pfam" id="PF01551"/>
    </source>
</evidence>
<evidence type="ECO:0000256" key="2">
    <source>
        <dbReference type="SAM" id="Coils"/>
    </source>
</evidence>
<keyword evidence="6" id="KW-0378">Hydrolase</keyword>
<protein>
    <submittedName>
        <fullName evidence="6">Murein DD-endopeptidase MepM/ murein hydrolase activator NlpD</fullName>
    </submittedName>
</protein>
<organism evidence="6 7">
    <name type="scientific">Sporosarcina psychrophila</name>
    <name type="common">Bacillus psychrophilus</name>
    <dbReference type="NCBI Taxonomy" id="1476"/>
    <lineage>
        <taxon>Bacteria</taxon>
        <taxon>Bacillati</taxon>
        <taxon>Bacillota</taxon>
        <taxon>Bacilli</taxon>
        <taxon>Bacillales</taxon>
        <taxon>Caryophanaceae</taxon>
        <taxon>Sporosarcina</taxon>
    </lineage>
</organism>
<reference evidence="6 7" key="1">
    <citation type="submission" date="2024-06" db="EMBL/GenBank/DDBJ databases">
        <title>Sorghum-associated microbial communities from plants grown in Nebraska, USA.</title>
        <authorList>
            <person name="Schachtman D."/>
        </authorList>
    </citation>
    <scope>NUCLEOTIDE SEQUENCE [LARGE SCALE GENOMIC DNA]</scope>
    <source>
        <strain evidence="6 7">1288</strain>
    </source>
</reference>
<comment type="caution">
    <text evidence="6">The sequence shown here is derived from an EMBL/GenBank/DDBJ whole genome shotgun (WGS) entry which is preliminary data.</text>
</comment>
<dbReference type="CDD" id="cd12797">
    <property type="entry name" value="M23_peptidase"/>
    <property type="match status" value="1"/>
</dbReference>
<dbReference type="InterPro" id="IPR050570">
    <property type="entry name" value="Cell_wall_metabolism_enzyme"/>
</dbReference>
<evidence type="ECO:0000256" key="3">
    <source>
        <dbReference type="SAM" id="MobiDB-lite"/>
    </source>
</evidence>
<feature type="domain" description="M23ase beta-sheet core" evidence="4">
    <location>
        <begin position="328"/>
        <end position="420"/>
    </location>
</feature>
<keyword evidence="7" id="KW-1185">Reference proteome</keyword>
<dbReference type="InterPro" id="IPR011055">
    <property type="entry name" value="Dup_hybrid_motif"/>
</dbReference>
<dbReference type="RefSeq" id="WP_231885703.1">
    <property type="nucleotide sequence ID" value="NZ_CP014616.1"/>
</dbReference>
<dbReference type="Gene3D" id="6.10.250.3150">
    <property type="match status" value="1"/>
</dbReference>
<evidence type="ECO:0000313" key="7">
    <source>
        <dbReference type="Proteomes" id="UP001549104"/>
    </source>
</evidence>
<feature type="region of interest" description="Disordered" evidence="3">
    <location>
        <begin position="275"/>
        <end position="305"/>
    </location>
</feature>
<dbReference type="EMBL" id="JBEPME010000001">
    <property type="protein sequence ID" value="MET3655832.1"/>
    <property type="molecule type" value="Genomic_DNA"/>
</dbReference>
<dbReference type="Pfam" id="PF01551">
    <property type="entry name" value="Peptidase_M23"/>
    <property type="match status" value="1"/>
</dbReference>
<dbReference type="GO" id="GO:0016787">
    <property type="term" value="F:hydrolase activity"/>
    <property type="evidence" value="ECO:0007669"/>
    <property type="project" value="UniProtKB-KW"/>
</dbReference>
<proteinExistence type="predicted"/>
<feature type="domain" description="Peptidoglycan hydrolase PcsB coiled-coil" evidence="5">
    <location>
        <begin position="108"/>
        <end position="181"/>
    </location>
</feature>
<feature type="coiled-coil region" evidence="2">
    <location>
        <begin position="66"/>
        <end position="114"/>
    </location>
</feature>
<dbReference type="PANTHER" id="PTHR21666">
    <property type="entry name" value="PEPTIDASE-RELATED"/>
    <property type="match status" value="1"/>
</dbReference>
<dbReference type="Pfam" id="PF24568">
    <property type="entry name" value="CC_PcsB"/>
    <property type="match status" value="1"/>
</dbReference>
<keyword evidence="1" id="KW-0732">Signal</keyword>
<dbReference type="SUPFAM" id="SSF51261">
    <property type="entry name" value="Duplicated hybrid motif"/>
    <property type="match status" value="1"/>
</dbReference>
<accession>A0ABV2K4V5</accession>
<dbReference type="Proteomes" id="UP001549104">
    <property type="component" value="Unassembled WGS sequence"/>
</dbReference>
<name>A0ABV2K4V5_SPOPS</name>